<dbReference type="AlphaFoldDB" id="A0A088RVG7"/>
<sequence length="278" mass="31335">MLLRKSASSSLRTRGASCRSGACTGLYDLGCLTVQQRFVEYWGSGVTGRTQPYAQGDMLPRIDNTRYPVNKATSAAASLTGNPSGIAYDASNIFHVEGFSPLEKEHYQSLRGSTTHKVEPLSPHVVKDVMALLKDMSEDGVLEEHWWGRVLKDFPSMKTPCTVEFKKAWEAFYTEVSGVAHDNEAVKAISKPFLQTQMQKNYISYAMVWRLAERLCDAFAAASDLTMYERHWGRLVVERVTKLMLDTMADEPWAHQEATSPLHVDISNFRAWHEAGYW</sequence>
<keyword evidence="2" id="KW-1185">Reference proteome</keyword>
<reference evidence="1 2" key="1">
    <citation type="journal article" date="2015" name="Sci. Rep.">
        <title>The genome of Leishmania panamensis: insights into genomics of the L. (Viannia) subgenus.</title>
        <authorList>
            <person name="Llanes A."/>
            <person name="Restrepo C.M."/>
            <person name="Vecchio G.D."/>
            <person name="Anguizola F.J."/>
            <person name="Lleonart R."/>
        </authorList>
    </citation>
    <scope>NUCLEOTIDE SEQUENCE [LARGE SCALE GENOMIC DNA]</scope>
    <source>
        <strain evidence="1 2">MHOM/PA/94/PSC-1</strain>
    </source>
</reference>
<dbReference type="Proteomes" id="UP000063063">
    <property type="component" value="Chromosome 29"/>
</dbReference>
<proteinExistence type="predicted"/>
<organism evidence="1 2">
    <name type="scientific">Leishmania panamensis</name>
    <dbReference type="NCBI Taxonomy" id="5679"/>
    <lineage>
        <taxon>Eukaryota</taxon>
        <taxon>Discoba</taxon>
        <taxon>Euglenozoa</taxon>
        <taxon>Kinetoplastea</taxon>
        <taxon>Metakinetoplastina</taxon>
        <taxon>Trypanosomatida</taxon>
        <taxon>Trypanosomatidae</taxon>
        <taxon>Leishmaniinae</taxon>
        <taxon>Leishmania</taxon>
        <taxon>Leishmania guyanensis species complex</taxon>
    </lineage>
</organism>
<dbReference type="KEGG" id="lpan:LPMP_290680"/>
<dbReference type="eggNOG" id="ENOG502QW4E">
    <property type="taxonomic scope" value="Eukaryota"/>
</dbReference>
<gene>
    <name evidence="1" type="ORF">LPMP_290680</name>
</gene>
<name>A0A088RVG7_LEIPA</name>
<protein>
    <recommendedName>
        <fullName evidence="3">NADH-ubiquinone oxidoreductase complex I subunit</fullName>
    </recommendedName>
</protein>
<evidence type="ECO:0000313" key="1">
    <source>
        <dbReference type="EMBL" id="AIO00019.1"/>
    </source>
</evidence>
<dbReference type="EMBL" id="CP009398">
    <property type="protein sequence ID" value="AIO00019.1"/>
    <property type="molecule type" value="Genomic_DNA"/>
</dbReference>
<evidence type="ECO:0008006" key="3">
    <source>
        <dbReference type="Google" id="ProtNLM"/>
    </source>
</evidence>
<dbReference type="VEuPathDB" id="TriTrypDB:LPMP_290680"/>
<dbReference type="GeneID" id="22576832"/>
<evidence type="ECO:0000313" key="2">
    <source>
        <dbReference type="Proteomes" id="UP000063063"/>
    </source>
</evidence>
<dbReference type="VEuPathDB" id="TriTrypDB:LPAL13_290010900"/>
<dbReference type="OrthoDB" id="270329at2759"/>
<accession>A0A088RVG7</accession>
<dbReference type="RefSeq" id="XP_010700676.1">
    <property type="nucleotide sequence ID" value="XM_010702374.1"/>
</dbReference>